<dbReference type="InterPro" id="IPR045857">
    <property type="entry name" value="O16G_dom_2"/>
</dbReference>
<proteinExistence type="predicted"/>
<dbReference type="AlphaFoldDB" id="T1C9I5"/>
<organism evidence="2">
    <name type="scientific">mine drainage metagenome</name>
    <dbReference type="NCBI Taxonomy" id="410659"/>
    <lineage>
        <taxon>unclassified sequences</taxon>
        <taxon>metagenomes</taxon>
        <taxon>ecological metagenomes</taxon>
    </lineage>
</organism>
<reference evidence="2" key="1">
    <citation type="submission" date="2013-08" db="EMBL/GenBank/DDBJ databases">
        <authorList>
            <person name="Mendez C."/>
            <person name="Richter M."/>
            <person name="Ferrer M."/>
            <person name="Sanchez J."/>
        </authorList>
    </citation>
    <scope>NUCLEOTIDE SEQUENCE</scope>
</reference>
<sequence length="255" mass="30267">YYRIHPDLGSLEDFDLLIEEAHRRGLRVIADLVLNHVSDQHPWFQEARSDPAGPRRPWFVWSDSDRKYAGTRIIFLDTERSNWTWDPVAKQYYWHRFYSHQPDLNYEHPPVREAMKDVIRFWLRRGLDGFRCDAVPYLWEAEGTTSENLPATHAYLKEIRRMVDEEFPDRVLLAEANQWPTDVKAYFGEEDEFHMAFNFPLMPRIFIALAKESAGPIREIITQTLPIPPSCAWGVFLRNHDELTLEMVTDEERDF</sequence>
<dbReference type="EMBL" id="AUZX01002032">
    <property type="protein sequence ID" value="EQD77778.1"/>
    <property type="molecule type" value="Genomic_DNA"/>
</dbReference>
<dbReference type="SMART" id="SM00642">
    <property type="entry name" value="Aamy"/>
    <property type="match status" value="1"/>
</dbReference>
<feature type="non-terminal residue" evidence="2">
    <location>
        <position position="255"/>
    </location>
</feature>
<evidence type="ECO:0000259" key="1">
    <source>
        <dbReference type="SMART" id="SM00642"/>
    </source>
</evidence>
<dbReference type="Gene3D" id="3.90.400.10">
    <property type="entry name" value="Oligo-1,6-glucosidase, Domain 2"/>
    <property type="match status" value="1"/>
</dbReference>
<dbReference type="SUPFAM" id="SSF51445">
    <property type="entry name" value="(Trans)glycosidases"/>
    <property type="match status" value="1"/>
</dbReference>
<feature type="domain" description="Glycosyl hydrolase family 13 catalytic" evidence="1">
    <location>
        <begin position="1"/>
        <end position="253"/>
    </location>
</feature>
<dbReference type="Gene3D" id="3.20.20.80">
    <property type="entry name" value="Glycosidases"/>
    <property type="match status" value="1"/>
</dbReference>
<dbReference type="GO" id="GO:0005975">
    <property type="term" value="P:carbohydrate metabolic process"/>
    <property type="evidence" value="ECO:0007669"/>
    <property type="project" value="InterPro"/>
</dbReference>
<dbReference type="PANTHER" id="PTHR10357">
    <property type="entry name" value="ALPHA-AMYLASE FAMILY MEMBER"/>
    <property type="match status" value="1"/>
</dbReference>
<gene>
    <name evidence="2" type="ORF">B1A_02742</name>
</gene>
<dbReference type="Pfam" id="PF00128">
    <property type="entry name" value="Alpha-amylase"/>
    <property type="match status" value="1"/>
</dbReference>
<name>T1C9I5_9ZZZZ</name>
<evidence type="ECO:0000313" key="2">
    <source>
        <dbReference type="EMBL" id="EQD77778.1"/>
    </source>
</evidence>
<dbReference type="InterPro" id="IPR017853">
    <property type="entry name" value="GH"/>
</dbReference>
<comment type="caution">
    <text evidence="2">The sequence shown here is derived from an EMBL/GenBank/DDBJ whole genome shotgun (WGS) entry which is preliminary data.</text>
</comment>
<dbReference type="PANTHER" id="PTHR10357:SF219">
    <property type="entry name" value="MALTOSE ALPHA-D-GLUCOSYLTRANSFERASE"/>
    <property type="match status" value="1"/>
</dbReference>
<reference evidence="2" key="2">
    <citation type="journal article" date="2014" name="ISME J.">
        <title>Microbial stratification in low pH oxic and suboxic macroscopic growths along an acid mine drainage.</title>
        <authorList>
            <person name="Mendez-Garcia C."/>
            <person name="Mesa V."/>
            <person name="Sprenger R.R."/>
            <person name="Richter M."/>
            <person name="Diez M.S."/>
            <person name="Solano J."/>
            <person name="Bargiela R."/>
            <person name="Golyshina O.V."/>
            <person name="Manteca A."/>
            <person name="Ramos J.L."/>
            <person name="Gallego J.R."/>
            <person name="Llorente I."/>
            <person name="Martins Dos Santos V.A."/>
            <person name="Jensen O.N."/>
            <person name="Pelaez A.I."/>
            <person name="Sanchez J."/>
            <person name="Ferrer M."/>
        </authorList>
    </citation>
    <scope>NUCLEOTIDE SEQUENCE</scope>
</reference>
<protein>
    <submittedName>
        <fullName evidence="2">Trehalose synthase</fullName>
    </submittedName>
</protein>
<accession>T1C9I5</accession>
<dbReference type="InterPro" id="IPR006047">
    <property type="entry name" value="GH13_cat_dom"/>
</dbReference>
<feature type="non-terminal residue" evidence="2">
    <location>
        <position position="1"/>
    </location>
</feature>